<evidence type="ECO:0000313" key="2">
    <source>
        <dbReference type="Proteomes" id="UP000478463"/>
    </source>
</evidence>
<name>A0A6L7IW29_9ACTN</name>
<sequence length="207" mass="21653">MGSTPSSAAADGKLTVKDLVLVGVLGAVAFAICLVISMLCGMSPVTNAFYPIIVAIPNGIVYMLMLAKVPKRGVFTVSAVVYGLLLLLVGCFWFIVLCMVIAAAVADFAILGSRPRDARRMVAGYALTVAGQAFGYSGSIVLLRGMFNEVMIKNGIPDAYRDTLNAVISDPMLLVTVALAFGVALLGGLLGRRVLKKHFVRAGLVGA</sequence>
<organism evidence="1 2">
    <name type="scientific">Eggerthella guodeyinii</name>
    <dbReference type="NCBI Taxonomy" id="2690837"/>
    <lineage>
        <taxon>Bacteria</taxon>
        <taxon>Bacillati</taxon>
        <taxon>Actinomycetota</taxon>
        <taxon>Coriobacteriia</taxon>
        <taxon>Eggerthellales</taxon>
        <taxon>Eggerthellaceae</taxon>
        <taxon>Eggerthella</taxon>
    </lineage>
</organism>
<dbReference type="RefSeq" id="WP_160943121.1">
    <property type="nucleotide sequence ID" value="NZ_CP063310.1"/>
</dbReference>
<dbReference type="Pfam" id="PF09605">
    <property type="entry name" value="Trep_Strep"/>
    <property type="match status" value="1"/>
</dbReference>
<evidence type="ECO:0000313" key="1">
    <source>
        <dbReference type="EMBL" id="QOS69249.1"/>
    </source>
</evidence>
<gene>
    <name evidence="1" type="ORF">GS424_005230</name>
</gene>
<dbReference type="NCBIfam" id="TIGR02185">
    <property type="entry name" value="Trep_Strep"/>
    <property type="match status" value="1"/>
</dbReference>
<dbReference type="EMBL" id="CP063310">
    <property type="protein sequence ID" value="QOS69249.1"/>
    <property type="molecule type" value="Genomic_DNA"/>
</dbReference>
<accession>A0A6L7IW29</accession>
<dbReference type="AlphaFoldDB" id="A0A6L7IW29"/>
<protein>
    <submittedName>
        <fullName evidence="1">MptD family putative ECF transporter S component</fullName>
    </submittedName>
</protein>
<dbReference type="InterPro" id="IPR011733">
    <property type="entry name" value="CHP02185_IM"/>
</dbReference>
<dbReference type="KEGG" id="egd:GS424_005230"/>
<proteinExistence type="predicted"/>
<reference evidence="1 2" key="1">
    <citation type="submission" date="2020-10" db="EMBL/GenBank/DDBJ databases">
        <title>Eggerthella sp. nov., isolated from human feces.</title>
        <authorList>
            <person name="Yajun G."/>
        </authorList>
    </citation>
    <scope>NUCLEOTIDE SEQUENCE [LARGE SCALE GENOMIC DNA]</scope>
    <source>
        <strain evidence="1 2">HF-1101</strain>
    </source>
</reference>
<dbReference type="Proteomes" id="UP000478463">
    <property type="component" value="Chromosome"/>
</dbReference>